<comment type="caution">
    <text evidence="2">The sequence shown here is derived from an EMBL/GenBank/DDBJ whole genome shotgun (WGS) entry which is preliminary data.</text>
</comment>
<sequence length="224" mass="25452">MEIPAIYIDHIEDYRLCDIISGELDSHKANAISNSPWFSNNDVSASFVLAYSGDYIFLKYYVTEGNTQALHNRFNEPVYNDSCVELFIAFDNDEKYYNLEFNCTGNSLAQYGSGKDDRTFIPAALLKQIKHQTTVSNKDTAISWTLTLCIPKAVFCFHKGLNLAKANAKINVYKCGDGLPQPHYLCWNNIESAEPNFHLSDFFKEVSFGKSQLISVQIYHGRKQ</sequence>
<reference evidence="2 3" key="1">
    <citation type="submission" date="2019-01" db="EMBL/GenBank/DDBJ databases">
        <authorList>
            <person name="Chen W.-M."/>
        </authorList>
    </citation>
    <scope>NUCLEOTIDE SEQUENCE [LARGE SCALE GENOMIC DNA]</scope>
    <source>
        <strain evidence="2 3">YBJ-36</strain>
    </source>
</reference>
<evidence type="ECO:0000313" key="3">
    <source>
        <dbReference type="Proteomes" id="UP000282759"/>
    </source>
</evidence>
<accession>A0A3S3TE52</accession>
<evidence type="ECO:0000259" key="1">
    <source>
        <dbReference type="Pfam" id="PF16011"/>
    </source>
</evidence>
<dbReference type="GO" id="GO:0016052">
    <property type="term" value="P:carbohydrate catabolic process"/>
    <property type="evidence" value="ECO:0007669"/>
    <property type="project" value="InterPro"/>
</dbReference>
<evidence type="ECO:0000313" key="2">
    <source>
        <dbReference type="EMBL" id="RVT96471.1"/>
    </source>
</evidence>
<dbReference type="OrthoDB" id="9801646at2"/>
<dbReference type="Gene3D" id="2.60.40.1190">
    <property type="match status" value="1"/>
</dbReference>
<feature type="domain" description="Carbohydrate-binding" evidence="1">
    <location>
        <begin position="45"/>
        <end position="208"/>
    </location>
</feature>
<dbReference type="InterPro" id="IPR010502">
    <property type="entry name" value="Carb-bd_dom_fam9"/>
</dbReference>
<dbReference type="GO" id="GO:0004553">
    <property type="term" value="F:hydrolase activity, hydrolyzing O-glycosyl compounds"/>
    <property type="evidence" value="ECO:0007669"/>
    <property type="project" value="InterPro"/>
</dbReference>
<organism evidence="2 3">
    <name type="scientific">Mucilaginibacter limnophilus</name>
    <dbReference type="NCBI Taxonomy" id="1932778"/>
    <lineage>
        <taxon>Bacteria</taxon>
        <taxon>Pseudomonadati</taxon>
        <taxon>Bacteroidota</taxon>
        <taxon>Sphingobacteriia</taxon>
        <taxon>Sphingobacteriales</taxon>
        <taxon>Sphingobacteriaceae</taxon>
        <taxon>Mucilaginibacter</taxon>
    </lineage>
</organism>
<dbReference type="Pfam" id="PF16011">
    <property type="entry name" value="CBM9_2"/>
    <property type="match status" value="1"/>
</dbReference>
<dbReference type="EMBL" id="SACK01000017">
    <property type="protein sequence ID" value="RVT96471.1"/>
    <property type="molecule type" value="Genomic_DNA"/>
</dbReference>
<name>A0A3S3TE52_9SPHI</name>
<dbReference type="CDD" id="cd09620">
    <property type="entry name" value="CBM9_like_3"/>
    <property type="match status" value="1"/>
</dbReference>
<gene>
    <name evidence="2" type="ORF">EOD41_20330</name>
</gene>
<dbReference type="AlphaFoldDB" id="A0A3S3TE52"/>
<dbReference type="GO" id="GO:0030246">
    <property type="term" value="F:carbohydrate binding"/>
    <property type="evidence" value="ECO:0007669"/>
    <property type="project" value="InterPro"/>
</dbReference>
<dbReference type="SUPFAM" id="SSF49344">
    <property type="entry name" value="CBD9-like"/>
    <property type="match status" value="1"/>
</dbReference>
<protein>
    <recommendedName>
        <fullName evidence="1">Carbohydrate-binding domain-containing protein</fullName>
    </recommendedName>
</protein>
<keyword evidence="3" id="KW-1185">Reference proteome</keyword>
<dbReference type="Proteomes" id="UP000282759">
    <property type="component" value="Unassembled WGS sequence"/>
</dbReference>
<dbReference type="RefSeq" id="WP_127708619.1">
    <property type="nucleotide sequence ID" value="NZ_SACK01000017.1"/>
</dbReference>
<proteinExistence type="predicted"/>